<dbReference type="InterPro" id="IPR050593">
    <property type="entry name" value="LovG"/>
</dbReference>
<comment type="caution">
    <text evidence="3">The sequence shown here is derived from an EMBL/GenBank/DDBJ whole genome shotgun (WGS) entry which is preliminary data.</text>
</comment>
<dbReference type="InParanoid" id="A0A1Y2F8G2"/>
<evidence type="ECO:0000313" key="4">
    <source>
        <dbReference type="Proteomes" id="UP000193467"/>
    </source>
</evidence>
<dbReference type="GO" id="GO:0005634">
    <property type="term" value="C:nucleus"/>
    <property type="evidence" value="ECO:0007669"/>
    <property type="project" value="TreeGrafter"/>
</dbReference>
<dbReference type="GO" id="GO:0005737">
    <property type="term" value="C:cytoplasm"/>
    <property type="evidence" value="ECO:0007669"/>
    <property type="project" value="TreeGrafter"/>
</dbReference>
<keyword evidence="1 3" id="KW-0378">Hydrolase</keyword>
<dbReference type="PANTHER" id="PTHR48070:SF6">
    <property type="entry name" value="ESTERASE OVCA2"/>
    <property type="match status" value="1"/>
</dbReference>
<gene>
    <name evidence="3" type="ORF">BCR35DRAFT_352659</name>
</gene>
<feature type="domain" description="Serine hydrolase" evidence="2">
    <location>
        <begin position="5"/>
        <end position="224"/>
    </location>
</feature>
<evidence type="ECO:0000259" key="2">
    <source>
        <dbReference type="Pfam" id="PF03959"/>
    </source>
</evidence>
<accession>A0A1Y2F8G2</accession>
<dbReference type="FunCoup" id="A0A1Y2F8G2">
    <property type="interactions" value="156"/>
</dbReference>
<dbReference type="InterPro" id="IPR029058">
    <property type="entry name" value="AB_hydrolase_fold"/>
</dbReference>
<dbReference type="InterPro" id="IPR005645">
    <property type="entry name" value="FSH-like_dom"/>
</dbReference>
<dbReference type="AlphaFoldDB" id="A0A1Y2F8G2"/>
<name>A0A1Y2F8G2_9BASI</name>
<dbReference type="SUPFAM" id="SSF53474">
    <property type="entry name" value="alpha/beta-Hydrolases"/>
    <property type="match status" value="1"/>
</dbReference>
<protein>
    <submittedName>
        <fullName evidence="3">Serine hydrolase-domain-containing protein</fullName>
    </submittedName>
</protein>
<reference evidence="3 4" key="1">
    <citation type="submission" date="2016-07" db="EMBL/GenBank/DDBJ databases">
        <title>Pervasive Adenine N6-methylation of Active Genes in Fungi.</title>
        <authorList>
            <consortium name="DOE Joint Genome Institute"/>
            <person name="Mondo S.J."/>
            <person name="Dannebaum R.O."/>
            <person name="Kuo R.C."/>
            <person name="Labutti K."/>
            <person name="Haridas S."/>
            <person name="Kuo A."/>
            <person name="Salamov A."/>
            <person name="Ahrendt S.R."/>
            <person name="Lipzen A."/>
            <person name="Sullivan W."/>
            <person name="Andreopoulos W.B."/>
            <person name="Clum A."/>
            <person name="Lindquist E."/>
            <person name="Daum C."/>
            <person name="Ramamoorthy G.K."/>
            <person name="Gryganskyi A."/>
            <person name="Culley D."/>
            <person name="Magnuson J.K."/>
            <person name="James T.Y."/>
            <person name="O'Malley M.A."/>
            <person name="Stajich J.E."/>
            <person name="Spatafora J.W."/>
            <person name="Visel A."/>
            <person name="Grigoriev I.V."/>
        </authorList>
    </citation>
    <scope>NUCLEOTIDE SEQUENCE [LARGE SCALE GENOMIC DNA]</scope>
    <source>
        <strain evidence="3 4">62-1032</strain>
    </source>
</reference>
<dbReference type="OrthoDB" id="2094269at2759"/>
<dbReference type="EMBL" id="MCGR01000026">
    <property type="protein sequence ID" value="ORY79754.1"/>
    <property type="molecule type" value="Genomic_DNA"/>
</dbReference>
<sequence>MDKMERTRILVLPGVAQNASLFSGKLKTFCESLEDVAEFVFVDPTHHILVPTVNKPFEITRTTDDEPSTIDPKYAPRAWWFGESQTGFYDCKGLDASVARLRMILETQGPFDAIWGFSQGAATASLIVGLLEGPHRHPVFAAPAREGYSWPPPPFKFAIFNSGFFPKDPRVRAVSGIQTPSLHVLGRGDAVVADHESESLIVACHNPRVEFHDGGHHPPTKASWALFFRDYITSFGPGGEQGGPSVVLSPKVSPRDTLKLRSPSYFSLGGKVPKLRSLSASSGEATNDGVST</sequence>
<evidence type="ECO:0000256" key="1">
    <source>
        <dbReference type="ARBA" id="ARBA00022801"/>
    </source>
</evidence>
<organism evidence="3 4">
    <name type="scientific">Leucosporidium creatinivorum</name>
    <dbReference type="NCBI Taxonomy" id="106004"/>
    <lineage>
        <taxon>Eukaryota</taxon>
        <taxon>Fungi</taxon>
        <taxon>Dikarya</taxon>
        <taxon>Basidiomycota</taxon>
        <taxon>Pucciniomycotina</taxon>
        <taxon>Microbotryomycetes</taxon>
        <taxon>Leucosporidiales</taxon>
        <taxon>Leucosporidium</taxon>
    </lineage>
</organism>
<dbReference type="GO" id="GO:0016787">
    <property type="term" value="F:hydrolase activity"/>
    <property type="evidence" value="ECO:0007669"/>
    <property type="project" value="UniProtKB-KW"/>
</dbReference>
<proteinExistence type="predicted"/>
<dbReference type="STRING" id="106004.A0A1Y2F8G2"/>
<evidence type="ECO:0000313" key="3">
    <source>
        <dbReference type="EMBL" id="ORY79754.1"/>
    </source>
</evidence>
<keyword evidence="4" id="KW-1185">Reference proteome</keyword>
<dbReference type="Pfam" id="PF03959">
    <property type="entry name" value="FSH1"/>
    <property type="match status" value="1"/>
</dbReference>
<dbReference type="Proteomes" id="UP000193467">
    <property type="component" value="Unassembled WGS sequence"/>
</dbReference>
<dbReference type="PANTHER" id="PTHR48070">
    <property type="entry name" value="ESTERASE OVCA2"/>
    <property type="match status" value="1"/>
</dbReference>
<dbReference type="Gene3D" id="3.40.50.1820">
    <property type="entry name" value="alpha/beta hydrolase"/>
    <property type="match status" value="1"/>
</dbReference>